<accession>A0A9J6DWP6</accession>
<dbReference type="InterPro" id="IPR036397">
    <property type="entry name" value="RNaseH_sf"/>
</dbReference>
<sequence length="184" mass="19740">MLDVEHRGVMYRLFGLPRSSPIGPTLTETSHTHFCSEGNALPCDTYIECTGRLRDESLLPDCSIAQTQCVLQQETAAVIKQRLSGCLLIFTDGSVVADGAAAAACVIPALSLHGQYRLLFTASSTTAELTAIDLAADQLADLLPPTAAMLSDSRFALLALTRAERGVPLRRGSRESLCDCAEWL</sequence>
<dbReference type="EMBL" id="JABSTU010000007">
    <property type="protein sequence ID" value="KAH8026289.1"/>
    <property type="molecule type" value="Genomic_DNA"/>
</dbReference>
<evidence type="ECO:0000313" key="1">
    <source>
        <dbReference type="EMBL" id="KAH8026289.1"/>
    </source>
</evidence>
<reference evidence="1" key="2">
    <citation type="submission" date="2021-09" db="EMBL/GenBank/DDBJ databases">
        <authorList>
            <person name="Jia N."/>
            <person name="Wang J."/>
            <person name="Shi W."/>
            <person name="Du L."/>
            <person name="Sun Y."/>
            <person name="Zhan W."/>
            <person name="Jiang J."/>
            <person name="Wang Q."/>
            <person name="Zhang B."/>
            <person name="Ji P."/>
            <person name="Sakyi L.B."/>
            <person name="Cui X."/>
            <person name="Yuan T."/>
            <person name="Jiang B."/>
            <person name="Yang W."/>
            <person name="Lam T.T.-Y."/>
            <person name="Chang Q."/>
            <person name="Ding S."/>
            <person name="Wang X."/>
            <person name="Zhu J."/>
            <person name="Ruan X."/>
            <person name="Zhao L."/>
            <person name="Wei J."/>
            <person name="Que T."/>
            <person name="Du C."/>
            <person name="Cheng J."/>
            <person name="Dai P."/>
            <person name="Han X."/>
            <person name="Huang E."/>
            <person name="Gao Y."/>
            <person name="Liu J."/>
            <person name="Shao H."/>
            <person name="Ye R."/>
            <person name="Li L."/>
            <person name="Wei W."/>
            <person name="Wang X."/>
            <person name="Wang C."/>
            <person name="Huo Q."/>
            <person name="Li W."/>
            <person name="Guo W."/>
            <person name="Chen H."/>
            <person name="Chen S."/>
            <person name="Zhou L."/>
            <person name="Zhou L."/>
            <person name="Ni X."/>
            <person name="Tian J."/>
            <person name="Zhou Y."/>
            <person name="Sheng Y."/>
            <person name="Liu T."/>
            <person name="Pan Y."/>
            <person name="Xia L."/>
            <person name="Li J."/>
            <person name="Zhao F."/>
            <person name="Cao W."/>
        </authorList>
    </citation>
    <scope>NUCLEOTIDE SEQUENCE</scope>
    <source>
        <strain evidence="1">Rmic-2018</strain>
        <tissue evidence="1">Larvae</tissue>
    </source>
</reference>
<gene>
    <name evidence="1" type="ORF">HPB51_019121</name>
</gene>
<protein>
    <recommendedName>
        <fullName evidence="3">Tick transposon</fullName>
    </recommendedName>
</protein>
<evidence type="ECO:0008006" key="3">
    <source>
        <dbReference type="Google" id="ProtNLM"/>
    </source>
</evidence>
<reference evidence="1" key="1">
    <citation type="journal article" date="2020" name="Cell">
        <title>Large-Scale Comparative Analyses of Tick Genomes Elucidate Their Genetic Diversity and Vector Capacities.</title>
        <authorList>
            <consortium name="Tick Genome and Microbiome Consortium (TIGMIC)"/>
            <person name="Jia N."/>
            <person name="Wang J."/>
            <person name="Shi W."/>
            <person name="Du L."/>
            <person name="Sun Y."/>
            <person name="Zhan W."/>
            <person name="Jiang J.F."/>
            <person name="Wang Q."/>
            <person name="Zhang B."/>
            <person name="Ji P."/>
            <person name="Bell-Sakyi L."/>
            <person name="Cui X.M."/>
            <person name="Yuan T.T."/>
            <person name="Jiang B.G."/>
            <person name="Yang W.F."/>
            <person name="Lam T.T."/>
            <person name="Chang Q.C."/>
            <person name="Ding S.J."/>
            <person name="Wang X.J."/>
            <person name="Zhu J.G."/>
            <person name="Ruan X.D."/>
            <person name="Zhao L."/>
            <person name="Wei J.T."/>
            <person name="Ye R.Z."/>
            <person name="Que T.C."/>
            <person name="Du C.H."/>
            <person name="Zhou Y.H."/>
            <person name="Cheng J.X."/>
            <person name="Dai P.F."/>
            <person name="Guo W.B."/>
            <person name="Han X.H."/>
            <person name="Huang E.J."/>
            <person name="Li L.F."/>
            <person name="Wei W."/>
            <person name="Gao Y.C."/>
            <person name="Liu J.Z."/>
            <person name="Shao H.Z."/>
            <person name="Wang X."/>
            <person name="Wang C.C."/>
            <person name="Yang T.C."/>
            <person name="Huo Q.B."/>
            <person name="Li W."/>
            <person name="Chen H.Y."/>
            <person name="Chen S.E."/>
            <person name="Zhou L.G."/>
            <person name="Ni X.B."/>
            <person name="Tian J.H."/>
            <person name="Sheng Y."/>
            <person name="Liu T."/>
            <person name="Pan Y.S."/>
            <person name="Xia L.Y."/>
            <person name="Li J."/>
            <person name="Zhao F."/>
            <person name="Cao W.C."/>
        </authorList>
    </citation>
    <scope>NUCLEOTIDE SEQUENCE</scope>
    <source>
        <strain evidence="1">Rmic-2018</strain>
    </source>
</reference>
<proteinExistence type="predicted"/>
<evidence type="ECO:0000313" key="2">
    <source>
        <dbReference type="Proteomes" id="UP000821866"/>
    </source>
</evidence>
<dbReference type="GO" id="GO:0003676">
    <property type="term" value="F:nucleic acid binding"/>
    <property type="evidence" value="ECO:0007669"/>
    <property type="project" value="InterPro"/>
</dbReference>
<keyword evidence="2" id="KW-1185">Reference proteome</keyword>
<dbReference type="AlphaFoldDB" id="A0A9J6DWP6"/>
<dbReference type="InterPro" id="IPR012337">
    <property type="entry name" value="RNaseH-like_sf"/>
</dbReference>
<dbReference type="Gene3D" id="3.30.420.10">
    <property type="entry name" value="Ribonuclease H-like superfamily/Ribonuclease H"/>
    <property type="match status" value="1"/>
</dbReference>
<organism evidence="1 2">
    <name type="scientific">Rhipicephalus microplus</name>
    <name type="common">Cattle tick</name>
    <name type="synonym">Boophilus microplus</name>
    <dbReference type="NCBI Taxonomy" id="6941"/>
    <lineage>
        <taxon>Eukaryota</taxon>
        <taxon>Metazoa</taxon>
        <taxon>Ecdysozoa</taxon>
        <taxon>Arthropoda</taxon>
        <taxon>Chelicerata</taxon>
        <taxon>Arachnida</taxon>
        <taxon>Acari</taxon>
        <taxon>Parasitiformes</taxon>
        <taxon>Ixodida</taxon>
        <taxon>Ixodoidea</taxon>
        <taxon>Ixodidae</taxon>
        <taxon>Rhipicephalinae</taxon>
        <taxon>Rhipicephalus</taxon>
        <taxon>Boophilus</taxon>
    </lineage>
</organism>
<comment type="caution">
    <text evidence="1">The sequence shown here is derived from an EMBL/GenBank/DDBJ whole genome shotgun (WGS) entry which is preliminary data.</text>
</comment>
<name>A0A9J6DWP6_RHIMP</name>
<dbReference type="Proteomes" id="UP000821866">
    <property type="component" value="Unassembled WGS sequence"/>
</dbReference>
<dbReference type="SUPFAM" id="SSF53098">
    <property type="entry name" value="Ribonuclease H-like"/>
    <property type="match status" value="1"/>
</dbReference>